<protein>
    <submittedName>
        <fullName evidence="2">SsDNA binding protein</fullName>
    </submittedName>
</protein>
<gene>
    <name evidence="2" type="ORF">CPT_Pokken_069</name>
</gene>
<evidence type="ECO:0000313" key="3">
    <source>
        <dbReference type="Proteomes" id="UP000324257"/>
    </source>
</evidence>
<proteinExistence type="predicted"/>
<organism evidence="2 3">
    <name type="scientific">Stenotrophomonas phage Pokken</name>
    <dbReference type="NCBI Taxonomy" id="2596674"/>
    <lineage>
        <taxon>Viruses</taxon>
        <taxon>Duplodnaviria</taxon>
        <taxon>Heunggongvirae</taxon>
        <taxon>Uroviricota</taxon>
        <taxon>Caudoviricetes</taxon>
        <taxon>Schitoviridae</taxon>
        <taxon>Pokkenvirus</taxon>
        <taxon>Pokkenvirus pokken</taxon>
    </lineage>
</organism>
<reference evidence="3" key="1">
    <citation type="submission" date="2019-06" db="EMBL/GenBank/DDBJ databases">
        <title>The complete genome of Stenotrophomonas phage Pokken.</title>
        <authorList>
            <person name="Hayden A."/>
            <person name="Martinez N."/>
            <person name="Moreland R."/>
            <person name="Liu M."/>
            <person name="Gonzalez C.F."/>
            <person name="Ramsey J."/>
        </authorList>
    </citation>
    <scope>NUCLEOTIDE SEQUENCE [LARGE SCALE GENOMIC DNA]</scope>
</reference>
<sequence length="246" mass="27077">MFKNLKTEGLEQSEDRLGGGFSKLPTDIYTGVIKQFYGMKSSGGAQGVVLIIDINGQEYRESIYATNKKGENFYQKDGKNYQLPGFITLNDIALCTVGKQLNELEWEEKQVKQYDFEKKAEVVKAAEVAVELIGQTVTVAIVNTLKNKQEKNAAGDYVDVAGDREENHIEKVFDTDSLMTVREAIDKKESAEFHPQWLEKNKGQQRDKRSIKDGQTAGNAGAPPKSGGASSAPPTSSGASLFKKKS</sequence>
<dbReference type="Proteomes" id="UP000324257">
    <property type="component" value="Segment"/>
</dbReference>
<evidence type="ECO:0000256" key="1">
    <source>
        <dbReference type="SAM" id="MobiDB-lite"/>
    </source>
</evidence>
<keyword evidence="3" id="KW-1185">Reference proteome</keyword>
<dbReference type="EMBL" id="MN062186">
    <property type="protein sequence ID" value="QEG09287.1"/>
    <property type="molecule type" value="Genomic_DNA"/>
</dbReference>
<feature type="compositionally biased region" description="Basic and acidic residues" evidence="1">
    <location>
        <begin position="192"/>
        <end position="212"/>
    </location>
</feature>
<accession>A0A5B9N510</accession>
<evidence type="ECO:0000313" key="2">
    <source>
        <dbReference type="EMBL" id="QEG09287.1"/>
    </source>
</evidence>
<feature type="region of interest" description="Disordered" evidence="1">
    <location>
        <begin position="192"/>
        <end position="246"/>
    </location>
</feature>
<name>A0A5B9N510_9CAUD</name>
<feature type="compositionally biased region" description="Low complexity" evidence="1">
    <location>
        <begin position="217"/>
        <end position="240"/>
    </location>
</feature>